<proteinExistence type="inferred from homology"/>
<feature type="transmembrane region" description="Helical" evidence="6">
    <location>
        <begin position="193"/>
        <end position="210"/>
    </location>
</feature>
<evidence type="ECO:0000256" key="6">
    <source>
        <dbReference type="SAM" id="Phobius"/>
    </source>
</evidence>
<evidence type="ECO:0000256" key="1">
    <source>
        <dbReference type="ARBA" id="ARBA00004141"/>
    </source>
</evidence>
<keyword evidence="5 6" id="KW-0472">Membrane</keyword>
<gene>
    <name evidence="7" type="ORF">ENU43_08030</name>
</gene>
<feature type="transmembrane region" description="Helical" evidence="6">
    <location>
        <begin position="170"/>
        <end position="187"/>
    </location>
</feature>
<dbReference type="GO" id="GO:0043190">
    <property type="term" value="C:ATP-binding cassette (ABC) transporter complex"/>
    <property type="evidence" value="ECO:0007669"/>
    <property type="project" value="InterPro"/>
</dbReference>
<reference evidence="7" key="1">
    <citation type="journal article" date="2020" name="mSystems">
        <title>Genome- and Community-Level Interaction Insights into Carbon Utilization and Element Cycling Functions of Hydrothermarchaeota in Hydrothermal Sediment.</title>
        <authorList>
            <person name="Zhou Z."/>
            <person name="Liu Y."/>
            <person name="Xu W."/>
            <person name="Pan J."/>
            <person name="Luo Z.H."/>
            <person name="Li M."/>
        </authorList>
    </citation>
    <scope>NUCLEOTIDE SEQUENCE [LARGE SCALE GENOMIC DNA]</scope>
    <source>
        <strain evidence="7">SpSt-669</strain>
    </source>
</reference>
<dbReference type="InterPro" id="IPR001626">
    <property type="entry name" value="ABC_TroCD"/>
</dbReference>
<keyword evidence="4 6" id="KW-1133">Transmembrane helix</keyword>
<evidence type="ECO:0000256" key="3">
    <source>
        <dbReference type="ARBA" id="ARBA00022692"/>
    </source>
</evidence>
<dbReference type="SUPFAM" id="SSF81345">
    <property type="entry name" value="ABC transporter involved in vitamin B12 uptake, BtuC"/>
    <property type="match status" value="1"/>
</dbReference>
<feature type="transmembrane region" description="Helical" evidence="6">
    <location>
        <begin position="89"/>
        <end position="110"/>
    </location>
</feature>
<dbReference type="InterPro" id="IPR037294">
    <property type="entry name" value="ABC_BtuC-like"/>
</dbReference>
<dbReference type="GO" id="GO:0010043">
    <property type="term" value="P:response to zinc ion"/>
    <property type="evidence" value="ECO:0007669"/>
    <property type="project" value="TreeGrafter"/>
</dbReference>
<protein>
    <submittedName>
        <fullName evidence="7">Metal ABC transporter permease</fullName>
    </submittedName>
</protein>
<comment type="subcellular location">
    <subcellularLocation>
        <location evidence="1">Membrane</location>
        <topology evidence="1">Multi-pass membrane protein</topology>
    </subcellularLocation>
</comment>
<dbReference type="EMBL" id="DTCM01000097">
    <property type="protein sequence ID" value="HGL41592.1"/>
    <property type="molecule type" value="Genomic_DNA"/>
</dbReference>
<comment type="similarity">
    <text evidence="2">Belongs to the ABC-3 integral membrane protein family.</text>
</comment>
<evidence type="ECO:0000313" key="7">
    <source>
        <dbReference type="EMBL" id="HGL41592.1"/>
    </source>
</evidence>
<evidence type="ECO:0000256" key="4">
    <source>
        <dbReference type="ARBA" id="ARBA00022989"/>
    </source>
</evidence>
<feature type="transmembrane region" description="Helical" evidence="6">
    <location>
        <begin position="12"/>
        <end position="28"/>
    </location>
</feature>
<dbReference type="PANTHER" id="PTHR30477">
    <property type="entry name" value="ABC-TRANSPORTER METAL-BINDING PROTEIN"/>
    <property type="match status" value="1"/>
</dbReference>
<dbReference type="GO" id="GO:0055085">
    <property type="term" value="P:transmembrane transport"/>
    <property type="evidence" value="ECO:0007669"/>
    <property type="project" value="InterPro"/>
</dbReference>
<dbReference type="Gene3D" id="1.10.3470.10">
    <property type="entry name" value="ABC transporter involved in vitamin B12 uptake, BtuC"/>
    <property type="match status" value="1"/>
</dbReference>
<feature type="transmembrane region" description="Helical" evidence="6">
    <location>
        <begin position="217"/>
        <end position="238"/>
    </location>
</feature>
<organism evidence="7">
    <name type="scientific">Caldiarchaeum subterraneum</name>
    <dbReference type="NCBI Taxonomy" id="311458"/>
    <lineage>
        <taxon>Archaea</taxon>
        <taxon>Nitrososphaerota</taxon>
        <taxon>Candidatus Caldarchaeales</taxon>
        <taxon>Candidatus Caldarchaeaceae</taxon>
        <taxon>Candidatus Caldarchaeum</taxon>
    </lineage>
</organism>
<feature type="transmembrane region" description="Helical" evidence="6">
    <location>
        <begin position="244"/>
        <end position="263"/>
    </location>
</feature>
<feature type="transmembrane region" description="Helical" evidence="6">
    <location>
        <begin position="130"/>
        <end position="149"/>
    </location>
</feature>
<sequence>MIEALSQPFMQRAFGAAIVTGLLLPLIGNYRVPKRLSLVGDASSHAAFAVIALSSLLGFGATFLTYIAPVAAIYAILQLMRRFHVSGDQALATLLAVGGATASLAISLGARVNLNAILFGSIILVQFEDIIIGASVAAAVILFVAGNFGKTLVYTVSEELAKVRGVQVETYSLVFAVAAGLSIVTGIKIAGVLLVTALLAIPTMAASLISNSFKKSILLSMLFGATATTLGIFMSYFLDIAPGAASVMGLMIFLVFCLVLRSMRIRI</sequence>
<keyword evidence="3 6" id="KW-0812">Transmembrane</keyword>
<dbReference type="PANTHER" id="PTHR30477:SF0">
    <property type="entry name" value="METAL TRANSPORT SYSTEM MEMBRANE PROTEIN TM_0125-RELATED"/>
    <property type="match status" value="1"/>
</dbReference>
<evidence type="ECO:0000256" key="5">
    <source>
        <dbReference type="ARBA" id="ARBA00023136"/>
    </source>
</evidence>
<feature type="transmembrane region" description="Helical" evidence="6">
    <location>
        <begin position="48"/>
        <end position="77"/>
    </location>
</feature>
<name>A0A7J3G748_CALS0</name>
<dbReference type="AlphaFoldDB" id="A0A7J3G748"/>
<comment type="caution">
    <text evidence="7">The sequence shown here is derived from an EMBL/GenBank/DDBJ whole genome shotgun (WGS) entry which is preliminary data.</text>
</comment>
<dbReference type="Pfam" id="PF00950">
    <property type="entry name" value="ABC-3"/>
    <property type="match status" value="1"/>
</dbReference>
<evidence type="ECO:0000256" key="2">
    <source>
        <dbReference type="ARBA" id="ARBA00008034"/>
    </source>
</evidence>
<accession>A0A7J3G748</accession>